<proteinExistence type="inferred from homology"/>
<protein>
    <submittedName>
        <fullName evidence="4">TatD family hydrolase</fullName>
    </submittedName>
</protein>
<dbReference type="InterPro" id="IPR032466">
    <property type="entry name" value="Metal_Hydrolase"/>
</dbReference>
<feature type="binding site" evidence="3">
    <location>
        <position position="8"/>
    </location>
    <ligand>
        <name>a divalent metal cation</name>
        <dbReference type="ChEBI" id="CHEBI:60240"/>
        <label>1</label>
    </ligand>
</feature>
<dbReference type="GO" id="GO:0016788">
    <property type="term" value="F:hydrolase activity, acting on ester bonds"/>
    <property type="evidence" value="ECO:0007669"/>
    <property type="project" value="InterPro"/>
</dbReference>
<dbReference type="GO" id="GO:0046872">
    <property type="term" value="F:metal ion binding"/>
    <property type="evidence" value="ECO:0007669"/>
    <property type="project" value="UniProtKB-KW"/>
</dbReference>
<dbReference type="EMBL" id="CP064936">
    <property type="protein sequence ID" value="QQA00199.1"/>
    <property type="molecule type" value="Genomic_DNA"/>
</dbReference>
<dbReference type="KEGG" id="tper:IWA51_07895"/>
<gene>
    <name evidence="4" type="ORF">IWA51_07895</name>
</gene>
<dbReference type="Gene3D" id="3.20.20.140">
    <property type="entry name" value="Metal-dependent hydrolases"/>
    <property type="match status" value="1"/>
</dbReference>
<feature type="binding site" evidence="3">
    <location>
        <position position="6"/>
    </location>
    <ligand>
        <name>a divalent metal cation</name>
        <dbReference type="ChEBI" id="CHEBI:60240"/>
        <label>1</label>
    </ligand>
</feature>
<evidence type="ECO:0000256" key="3">
    <source>
        <dbReference type="PIRSR" id="PIRSR005902-1"/>
    </source>
</evidence>
<keyword evidence="2 4" id="KW-0378">Hydrolase</keyword>
<evidence type="ECO:0000256" key="2">
    <source>
        <dbReference type="ARBA" id="ARBA00022801"/>
    </source>
</evidence>
<sequence>MYCDAHIHLGQCAEIFGAQEIYAGLEKEEELMLCSCAHSSDDFAKQKAAAKILSEQRNAFVVESYGFHPQNPDLCDSEFMCELLETGQISAIGESGFDFFTPEFKSQKQQQILAWEFSVKKALEYGVPLIIHDRKALDILFSYTRELSSLRSVVFHSFAFGVREASSLLSRGINSYFSFGSGIFRGNKKNISCVAELPADRILFETDAPFQTQRGEKYSKACAIKNVYETAASIRKCSLQEIQYVTEKNFCSAYNISRA</sequence>
<evidence type="ECO:0000256" key="1">
    <source>
        <dbReference type="ARBA" id="ARBA00009275"/>
    </source>
</evidence>
<feature type="binding site" evidence="3">
    <location>
        <position position="94"/>
    </location>
    <ligand>
        <name>a divalent metal cation</name>
        <dbReference type="ChEBI" id="CHEBI:60240"/>
        <label>1</label>
    </ligand>
</feature>
<dbReference type="SUPFAM" id="SSF51556">
    <property type="entry name" value="Metallo-dependent hydrolases"/>
    <property type="match status" value="1"/>
</dbReference>
<accession>A0A7T3RBS6</accession>
<feature type="binding site" evidence="3">
    <location>
        <position position="132"/>
    </location>
    <ligand>
        <name>a divalent metal cation</name>
        <dbReference type="ChEBI" id="CHEBI:60240"/>
        <label>2</label>
    </ligand>
</feature>
<dbReference type="PANTHER" id="PTHR46124">
    <property type="entry name" value="D-AMINOACYL-TRNA DEACYLASE"/>
    <property type="match status" value="1"/>
</dbReference>
<feature type="binding site" evidence="3">
    <location>
        <position position="207"/>
    </location>
    <ligand>
        <name>a divalent metal cation</name>
        <dbReference type="ChEBI" id="CHEBI:60240"/>
        <label>1</label>
    </ligand>
</feature>
<dbReference type="InterPro" id="IPR001130">
    <property type="entry name" value="TatD-like"/>
</dbReference>
<dbReference type="PIRSF" id="PIRSF005902">
    <property type="entry name" value="DNase_TatD"/>
    <property type="match status" value="1"/>
</dbReference>
<name>A0A7T3RBS6_9SPIR</name>
<reference evidence="4 5" key="1">
    <citation type="submission" date="2020-11" db="EMBL/GenBank/DDBJ databases">
        <title>Treponema Peruensis nv. sp., first commensal Treponema isolated from human feces.</title>
        <authorList>
            <person name="Belkhou C."/>
            <person name="Raes J."/>
        </authorList>
    </citation>
    <scope>NUCLEOTIDE SEQUENCE [LARGE SCALE GENOMIC DNA]</scope>
    <source>
        <strain evidence="4 5">RCC2812</strain>
    </source>
</reference>
<organism evidence="4 5">
    <name type="scientific">Treponema peruense</name>
    <dbReference type="NCBI Taxonomy" id="2787628"/>
    <lineage>
        <taxon>Bacteria</taxon>
        <taxon>Pseudomonadati</taxon>
        <taxon>Spirochaetota</taxon>
        <taxon>Spirochaetia</taxon>
        <taxon>Spirochaetales</taxon>
        <taxon>Treponemataceae</taxon>
        <taxon>Treponema</taxon>
    </lineage>
</organism>
<dbReference type="RefSeq" id="WP_198442032.1">
    <property type="nucleotide sequence ID" value="NZ_CBCSHE010000001.1"/>
</dbReference>
<dbReference type="PROSITE" id="PS01090">
    <property type="entry name" value="TATD_2"/>
    <property type="match status" value="1"/>
</dbReference>
<evidence type="ECO:0000313" key="5">
    <source>
        <dbReference type="Proteomes" id="UP000595224"/>
    </source>
</evidence>
<feature type="binding site" evidence="3">
    <location>
        <position position="156"/>
    </location>
    <ligand>
        <name>a divalent metal cation</name>
        <dbReference type="ChEBI" id="CHEBI:60240"/>
        <label>2</label>
    </ligand>
</feature>
<dbReference type="Pfam" id="PF01026">
    <property type="entry name" value="TatD_DNase"/>
    <property type="match status" value="1"/>
</dbReference>
<evidence type="ECO:0000313" key="4">
    <source>
        <dbReference type="EMBL" id="QQA00199.1"/>
    </source>
</evidence>
<keyword evidence="5" id="KW-1185">Reference proteome</keyword>
<keyword evidence="3" id="KW-0479">Metal-binding</keyword>
<dbReference type="PANTHER" id="PTHR46124:SF2">
    <property type="entry name" value="D-AMINOACYL-TRNA DEACYLASE"/>
    <property type="match status" value="1"/>
</dbReference>
<dbReference type="AlphaFoldDB" id="A0A7T3RBS6"/>
<comment type="similarity">
    <text evidence="1">Belongs to the metallo-dependent hydrolases superfamily. TatD-type hydrolase family.</text>
</comment>
<dbReference type="Proteomes" id="UP000595224">
    <property type="component" value="Chromosome"/>
</dbReference>
<dbReference type="InterPro" id="IPR018228">
    <property type="entry name" value="DNase_TatD-rel_CS"/>
</dbReference>